<evidence type="ECO:0000256" key="7">
    <source>
        <dbReference type="ARBA" id="ARBA00023136"/>
    </source>
</evidence>
<evidence type="ECO:0000313" key="8">
    <source>
        <dbReference type="EMBL" id="CAL1383137.1"/>
    </source>
</evidence>
<sequence length="104" mass="11785">MPTTVLLPEFHIPKWASVYLPTIVTLLHVVGTPTKSIHLVGFWALFENVMSLQRTKAMLMGLLEFGRVNEWVVTAMLSGSTSLMRKCRTCINLPNLRRNHVLIP</sequence>
<comment type="subcellular location">
    <subcellularLocation>
        <location evidence="1">Golgi apparatus membrane</location>
    </subcellularLocation>
</comment>
<evidence type="ECO:0000256" key="3">
    <source>
        <dbReference type="ARBA" id="ARBA00022679"/>
    </source>
</evidence>
<accession>A0AAV2EBK3</accession>
<keyword evidence="3" id="KW-0808">Transferase</keyword>
<evidence type="ECO:0000256" key="4">
    <source>
        <dbReference type="ARBA" id="ARBA00022692"/>
    </source>
</evidence>
<evidence type="ECO:0000256" key="6">
    <source>
        <dbReference type="ARBA" id="ARBA00023034"/>
    </source>
</evidence>
<evidence type="ECO:0000256" key="5">
    <source>
        <dbReference type="ARBA" id="ARBA00022989"/>
    </source>
</evidence>
<dbReference type="PANTHER" id="PTHR32044:SF77">
    <property type="entry name" value="GLUCOMANNAN 4-BETA-MANNOSYLTRANSFERASE 9"/>
    <property type="match status" value="1"/>
</dbReference>
<dbReference type="EMBL" id="OZ034817">
    <property type="protein sequence ID" value="CAL1383137.1"/>
    <property type="molecule type" value="Genomic_DNA"/>
</dbReference>
<gene>
    <name evidence="8" type="ORF">LTRI10_LOCUS24425</name>
</gene>
<reference evidence="8 9" key="1">
    <citation type="submission" date="2024-04" db="EMBL/GenBank/DDBJ databases">
        <authorList>
            <person name="Fracassetti M."/>
        </authorList>
    </citation>
    <scope>NUCLEOTIDE SEQUENCE [LARGE SCALE GENOMIC DNA]</scope>
</reference>
<name>A0AAV2EBK3_9ROSI</name>
<keyword evidence="4" id="KW-0812">Transmembrane</keyword>
<organism evidence="8 9">
    <name type="scientific">Linum trigynum</name>
    <dbReference type="NCBI Taxonomy" id="586398"/>
    <lineage>
        <taxon>Eukaryota</taxon>
        <taxon>Viridiplantae</taxon>
        <taxon>Streptophyta</taxon>
        <taxon>Embryophyta</taxon>
        <taxon>Tracheophyta</taxon>
        <taxon>Spermatophyta</taxon>
        <taxon>Magnoliopsida</taxon>
        <taxon>eudicotyledons</taxon>
        <taxon>Gunneridae</taxon>
        <taxon>Pentapetalae</taxon>
        <taxon>rosids</taxon>
        <taxon>fabids</taxon>
        <taxon>Malpighiales</taxon>
        <taxon>Linaceae</taxon>
        <taxon>Linum</taxon>
    </lineage>
</organism>
<keyword evidence="9" id="KW-1185">Reference proteome</keyword>
<dbReference type="Proteomes" id="UP001497516">
    <property type="component" value="Chromosome 4"/>
</dbReference>
<evidence type="ECO:0000313" key="9">
    <source>
        <dbReference type="Proteomes" id="UP001497516"/>
    </source>
</evidence>
<dbReference type="GO" id="GO:0051753">
    <property type="term" value="F:mannan synthase activity"/>
    <property type="evidence" value="ECO:0007669"/>
    <property type="project" value="TreeGrafter"/>
</dbReference>
<keyword evidence="2" id="KW-0328">Glycosyltransferase</keyword>
<dbReference type="PANTHER" id="PTHR32044">
    <property type="entry name" value="GLUCOMANNAN 4-BETA-MANNOSYLTRANSFERASE 9"/>
    <property type="match status" value="1"/>
</dbReference>
<keyword evidence="6" id="KW-0333">Golgi apparatus</keyword>
<keyword evidence="5" id="KW-1133">Transmembrane helix</keyword>
<keyword evidence="7" id="KW-0472">Membrane</keyword>
<proteinExistence type="predicted"/>
<dbReference type="AlphaFoldDB" id="A0AAV2EBK3"/>
<evidence type="ECO:0000256" key="1">
    <source>
        <dbReference type="ARBA" id="ARBA00004394"/>
    </source>
</evidence>
<protein>
    <submittedName>
        <fullName evidence="8">Uncharacterized protein</fullName>
    </submittedName>
</protein>
<evidence type="ECO:0000256" key="2">
    <source>
        <dbReference type="ARBA" id="ARBA00022676"/>
    </source>
</evidence>
<dbReference type="GO" id="GO:0000139">
    <property type="term" value="C:Golgi membrane"/>
    <property type="evidence" value="ECO:0007669"/>
    <property type="project" value="UniProtKB-SubCell"/>
</dbReference>